<protein>
    <submittedName>
        <fullName evidence="1">Uncharacterized protein</fullName>
    </submittedName>
</protein>
<keyword evidence="2" id="KW-1185">Reference proteome</keyword>
<dbReference type="RefSeq" id="WP_187562588.1">
    <property type="nucleotide sequence ID" value="NZ_JACGWS010000007.1"/>
</dbReference>
<evidence type="ECO:0000313" key="2">
    <source>
        <dbReference type="Proteomes" id="UP000619238"/>
    </source>
</evidence>
<name>A0ABR7QAH1_9FLAO</name>
<dbReference type="Proteomes" id="UP000619238">
    <property type="component" value="Unassembled WGS sequence"/>
</dbReference>
<organism evidence="1 2">
    <name type="scientific">Kordia aestuariivivens</name>
    <dbReference type="NCBI Taxonomy" id="2759037"/>
    <lineage>
        <taxon>Bacteria</taxon>
        <taxon>Pseudomonadati</taxon>
        <taxon>Bacteroidota</taxon>
        <taxon>Flavobacteriia</taxon>
        <taxon>Flavobacteriales</taxon>
        <taxon>Flavobacteriaceae</taxon>
        <taxon>Kordia</taxon>
    </lineage>
</organism>
<accession>A0ABR7QAH1</accession>
<reference evidence="1 2" key="1">
    <citation type="submission" date="2020-07" db="EMBL/GenBank/DDBJ databases">
        <title>Description of Kordia aestuariivivens sp. nov., isolated from a tidal flat.</title>
        <authorList>
            <person name="Park S."/>
            <person name="Yoon J.-H."/>
        </authorList>
    </citation>
    <scope>NUCLEOTIDE SEQUENCE [LARGE SCALE GENOMIC DNA]</scope>
    <source>
        <strain evidence="1 2">YSTF-M3</strain>
    </source>
</reference>
<dbReference type="EMBL" id="JACGWS010000007">
    <property type="protein sequence ID" value="MBC8755538.1"/>
    <property type="molecule type" value="Genomic_DNA"/>
</dbReference>
<proteinExistence type="predicted"/>
<gene>
    <name evidence="1" type="ORF">H2O64_12745</name>
</gene>
<evidence type="ECO:0000313" key="1">
    <source>
        <dbReference type="EMBL" id="MBC8755538.1"/>
    </source>
</evidence>
<comment type="caution">
    <text evidence="1">The sequence shown here is derived from an EMBL/GenBank/DDBJ whole genome shotgun (WGS) entry which is preliminary data.</text>
</comment>
<sequence>MGFFDFFKRKDTSTLKTTQNSSASEVYKVASKYNEYTKLFVNMMVNGNYAPIAAYEKLNGEIIGYLYVTKDESYMLSVEDVIAAMKEEFASRLDTNTINSYAIYYHSLFNNDNNHTAANEEQEPKAVSIILKDKNAFSTTIAVPYTFEGEGFSIGPMTDVTNEEYRQVLQTDLQEGKDYFQERIEREPKMIENEAGITIKTVNNGKVGDFWGGMLGFEFFRSTAPDMLMQYIALAQTKDNPIKVVDNVKLYELAFDKLSLRVISTHENVVSAFPTVQTNYSIDVEHTQIDEWEHSNNLEAIVYGKGRDTFAIRYYATDYSVNRAKYTSQKQHRVQLSAILYVLDIPEEKKGEKGDLKFSDDFCMYMPSQEHAAFGCFDFEGILEDLEEATYFDMKEHSGYILKIRLVNHEEIEDFFTLDMFINQKNMRFSDLIVGMKLTGMFQLLGEIAE</sequence>